<gene>
    <name evidence="6" type="ORF">IFM89_012606</name>
</gene>
<dbReference type="GO" id="GO:0016020">
    <property type="term" value="C:membrane"/>
    <property type="evidence" value="ECO:0007669"/>
    <property type="project" value="TreeGrafter"/>
</dbReference>
<dbReference type="Gene3D" id="1.20.120.720">
    <property type="entry name" value="Myosin VI head, motor domain, U50 subdomain"/>
    <property type="match status" value="1"/>
</dbReference>
<keyword evidence="4" id="KW-0812">Transmembrane</keyword>
<feature type="domain" description="Myosin motor" evidence="5">
    <location>
        <begin position="110"/>
        <end position="175"/>
    </location>
</feature>
<evidence type="ECO:0000256" key="2">
    <source>
        <dbReference type="ARBA" id="ARBA00022840"/>
    </source>
</evidence>
<dbReference type="AlphaFoldDB" id="A0A835INF7"/>
<dbReference type="PANTHER" id="PTHR13140">
    <property type="entry name" value="MYOSIN"/>
    <property type="match status" value="1"/>
</dbReference>
<dbReference type="GO" id="GO:0005737">
    <property type="term" value="C:cytoplasm"/>
    <property type="evidence" value="ECO:0007669"/>
    <property type="project" value="TreeGrafter"/>
</dbReference>
<dbReference type="Pfam" id="PF00063">
    <property type="entry name" value="Myosin_head"/>
    <property type="match status" value="1"/>
</dbReference>
<dbReference type="EMBL" id="JADFTS010000002">
    <property type="protein sequence ID" value="KAF9620429.1"/>
    <property type="molecule type" value="Genomic_DNA"/>
</dbReference>
<dbReference type="InterPro" id="IPR001609">
    <property type="entry name" value="Myosin_head_motor_dom-like"/>
</dbReference>
<dbReference type="GO" id="GO:0016459">
    <property type="term" value="C:myosin complex"/>
    <property type="evidence" value="ECO:0007669"/>
    <property type="project" value="InterPro"/>
</dbReference>
<dbReference type="PANTHER" id="PTHR13140:SF792">
    <property type="entry name" value="MYOSIN-9"/>
    <property type="match status" value="1"/>
</dbReference>
<evidence type="ECO:0000256" key="1">
    <source>
        <dbReference type="ARBA" id="ARBA00022741"/>
    </source>
</evidence>
<dbReference type="GO" id="GO:0000146">
    <property type="term" value="F:microfilament motor activity"/>
    <property type="evidence" value="ECO:0007669"/>
    <property type="project" value="TreeGrafter"/>
</dbReference>
<accession>A0A835INF7</accession>
<keyword evidence="7" id="KW-1185">Reference proteome</keyword>
<evidence type="ECO:0000256" key="4">
    <source>
        <dbReference type="SAM" id="Phobius"/>
    </source>
</evidence>
<evidence type="ECO:0000259" key="5">
    <source>
        <dbReference type="Pfam" id="PF00063"/>
    </source>
</evidence>
<feature type="transmembrane region" description="Helical" evidence="4">
    <location>
        <begin position="194"/>
        <end position="212"/>
    </location>
</feature>
<keyword evidence="1" id="KW-0547">Nucleotide-binding</keyword>
<organism evidence="6 7">
    <name type="scientific">Coptis chinensis</name>
    <dbReference type="NCBI Taxonomy" id="261450"/>
    <lineage>
        <taxon>Eukaryota</taxon>
        <taxon>Viridiplantae</taxon>
        <taxon>Streptophyta</taxon>
        <taxon>Embryophyta</taxon>
        <taxon>Tracheophyta</taxon>
        <taxon>Spermatophyta</taxon>
        <taxon>Magnoliopsida</taxon>
        <taxon>Ranunculales</taxon>
        <taxon>Ranunculaceae</taxon>
        <taxon>Coptidoideae</taxon>
        <taxon>Coptis</taxon>
    </lineage>
</organism>
<protein>
    <recommendedName>
        <fullName evidence="5">Myosin motor domain-containing protein</fullName>
    </recommendedName>
</protein>
<dbReference type="GO" id="GO:0051015">
    <property type="term" value="F:actin filament binding"/>
    <property type="evidence" value="ECO:0007669"/>
    <property type="project" value="TreeGrafter"/>
</dbReference>
<evidence type="ECO:0000313" key="6">
    <source>
        <dbReference type="EMBL" id="KAF9620429.1"/>
    </source>
</evidence>
<evidence type="ECO:0000313" key="7">
    <source>
        <dbReference type="Proteomes" id="UP000631114"/>
    </source>
</evidence>
<dbReference type="OrthoDB" id="1628645at2759"/>
<keyword evidence="2" id="KW-0067">ATP-binding</keyword>
<dbReference type="SUPFAM" id="SSF52540">
    <property type="entry name" value="P-loop containing nucleoside triphosphate hydrolases"/>
    <property type="match status" value="1"/>
</dbReference>
<dbReference type="GO" id="GO:0005524">
    <property type="term" value="F:ATP binding"/>
    <property type="evidence" value="ECO:0007669"/>
    <property type="project" value="UniProtKB-KW"/>
</dbReference>
<comment type="caution">
    <text evidence="6">The sequence shown here is derived from an EMBL/GenBank/DDBJ whole genome shotgun (WGS) entry which is preliminary data.</text>
</comment>
<keyword evidence="4" id="KW-1133">Transmembrane helix</keyword>
<dbReference type="InterPro" id="IPR027417">
    <property type="entry name" value="P-loop_NTPase"/>
</dbReference>
<keyword evidence="3" id="KW-0009">Actin-binding</keyword>
<proteinExistence type="predicted"/>
<dbReference type="GO" id="GO:0007015">
    <property type="term" value="P:actin filament organization"/>
    <property type="evidence" value="ECO:0007669"/>
    <property type="project" value="TreeGrafter"/>
</dbReference>
<evidence type="ECO:0000256" key="3">
    <source>
        <dbReference type="ARBA" id="ARBA00023203"/>
    </source>
</evidence>
<keyword evidence="4" id="KW-0472">Membrane</keyword>
<name>A0A835INF7_9MAGN</name>
<sequence length="254" mass="28616">MKQKVSPHRKKGRNFEFTNDFDDWEDPNTFTSALERIEAWIFSRIIESLWWQGMISLLAAVEALSHIDGVNELKKQAVGELFIVCINTANNSITMVCGFAEYYPLISQNVGVSDAHEYLATRRAMDITRITEAEQDSIFKVVAVIHHLGNIKFDKGEESDSSILKDETSNFHLHMTIKLLMYSLWILYSSILDGYILLDILVAGIFFINVIISGSNDVDAKDMNAEYENLVPGKSRVSCSTVSLNRSILDGTPP</sequence>
<dbReference type="Proteomes" id="UP000631114">
    <property type="component" value="Unassembled WGS sequence"/>
</dbReference>
<reference evidence="6 7" key="1">
    <citation type="submission" date="2020-10" db="EMBL/GenBank/DDBJ databases">
        <title>The Coptis chinensis genome and diversification of protoberbering-type alkaloids.</title>
        <authorList>
            <person name="Wang B."/>
            <person name="Shu S."/>
            <person name="Song C."/>
            <person name="Liu Y."/>
        </authorList>
    </citation>
    <scope>NUCLEOTIDE SEQUENCE [LARGE SCALE GENOMIC DNA]</scope>
    <source>
        <strain evidence="6">HL-2020</strain>
        <tissue evidence="6">Leaf</tissue>
    </source>
</reference>